<keyword evidence="2 3" id="KW-0802">TPR repeat</keyword>
<evidence type="ECO:0000256" key="3">
    <source>
        <dbReference type="PROSITE-ProRule" id="PRU00339"/>
    </source>
</evidence>
<dbReference type="Pfam" id="PF13432">
    <property type="entry name" value="TPR_16"/>
    <property type="match status" value="2"/>
</dbReference>
<dbReference type="PROSITE" id="PS50005">
    <property type="entry name" value="TPR"/>
    <property type="match status" value="3"/>
</dbReference>
<dbReference type="SUPFAM" id="SSF48452">
    <property type="entry name" value="TPR-like"/>
    <property type="match status" value="2"/>
</dbReference>
<dbReference type="SMART" id="SM00028">
    <property type="entry name" value="TPR"/>
    <property type="match status" value="10"/>
</dbReference>
<evidence type="ECO:0000313" key="5">
    <source>
        <dbReference type="EMBL" id="TKC13102.1"/>
    </source>
</evidence>
<dbReference type="Gene3D" id="1.25.40.10">
    <property type="entry name" value="Tetratricopeptide repeat domain"/>
    <property type="match status" value="4"/>
</dbReference>
<gene>
    <name evidence="5" type="ORF">FA048_05660</name>
</gene>
<feature type="repeat" description="TPR" evidence="3">
    <location>
        <begin position="308"/>
        <end position="341"/>
    </location>
</feature>
<dbReference type="AlphaFoldDB" id="A0A4V5P3E8"/>
<name>A0A4V5P3E8_9SPHI</name>
<evidence type="ECO:0000256" key="1">
    <source>
        <dbReference type="ARBA" id="ARBA00022737"/>
    </source>
</evidence>
<dbReference type="InterPro" id="IPR011990">
    <property type="entry name" value="TPR-like_helical_dom_sf"/>
</dbReference>
<proteinExistence type="predicted"/>
<dbReference type="RefSeq" id="WP_136839225.1">
    <property type="nucleotide sequence ID" value="NZ_SWBR01000001.1"/>
</dbReference>
<comment type="caution">
    <text evidence="5">The sequence shown here is derived from an EMBL/GenBank/DDBJ whole genome shotgun (WGS) entry which is preliminary data.</text>
</comment>
<dbReference type="PANTHER" id="PTHR44943:SF4">
    <property type="entry name" value="TPR REPEAT-CONTAINING PROTEIN MJ0798"/>
    <property type="match status" value="1"/>
</dbReference>
<dbReference type="Proteomes" id="UP000309488">
    <property type="component" value="Unassembled WGS sequence"/>
</dbReference>
<dbReference type="EMBL" id="SWBR01000001">
    <property type="protein sequence ID" value="TKC13102.1"/>
    <property type="molecule type" value="Genomic_DNA"/>
</dbReference>
<dbReference type="PANTHER" id="PTHR44943">
    <property type="entry name" value="CELLULOSE SYNTHASE OPERON PROTEIN C"/>
    <property type="match status" value="1"/>
</dbReference>
<keyword evidence="4" id="KW-0732">Signal</keyword>
<evidence type="ECO:0000313" key="6">
    <source>
        <dbReference type="Proteomes" id="UP000309488"/>
    </source>
</evidence>
<feature type="repeat" description="TPR" evidence="3">
    <location>
        <begin position="202"/>
        <end position="235"/>
    </location>
</feature>
<evidence type="ECO:0000256" key="4">
    <source>
        <dbReference type="SAM" id="SignalP"/>
    </source>
</evidence>
<dbReference type="SUPFAM" id="SSF48439">
    <property type="entry name" value="Protein prenylyltransferase"/>
    <property type="match status" value="1"/>
</dbReference>
<reference evidence="5 6" key="1">
    <citation type="submission" date="2019-04" db="EMBL/GenBank/DDBJ databases">
        <title>Pedobacter sp. RP-3-22 sp. nov., isolated from Arctic soil.</title>
        <authorList>
            <person name="Dahal R.H."/>
            <person name="Kim D.-U."/>
        </authorList>
    </citation>
    <scope>NUCLEOTIDE SEQUENCE [LARGE SCALE GENOMIC DNA]</scope>
    <source>
        <strain evidence="5 6">RP-3-22</strain>
    </source>
</reference>
<sequence length="565" mass="63406">MKVTLVFLFLCFVGITLFAQEPPVVEGKEGNVVKELFFAGLKEKMAENYANANTNFTKIVNIDPKNDAAYFEIATLNFRQNKLLDAEVAIKKAIALKANNVWYLRLQGEIYKRNGNMEALVGVFNQLIVLSPENEDFYYDRANAFFIAGKIPEAKNAYDEIEQRFGSSKELTLAKQRVVLQSATTPTDESINKLIAENPADVKNYLYLSGVLLEKNKKEEALALLQKAKVLEPNNFEIDLAMADIYQSQKKNELAILPLKSAFAQTAMPIASKVKIVSLMLPRFNNQLVVKDATDLTQIALKAHPNDPKLLLLYGDVLYQQGKLNDAKEQYQAVLKVAEQNYLAWEKILGIQTLMGQYTDAIKTGEEALSIYPNQAILYYYRAFALHRNGQNAEAGIEIKSALQLDGDDQNLKAMIFALQAEVLIDQEKLKEADAAFDKAIALAPDNYLTLSNYAYYLALRNQNLSKAETLAAKAAAALPKNASVLDTYAMVLFKLGKYDLALSWIERALQNNEASNPVYLEHYGDILFLKGEKENALLQWQKAKQAGNSSEKLTKKINEKKYIK</sequence>
<feature type="chain" id="PRO_5020568746" evidence="4">
    <location>
        <begin position="20"/>
        <end position="565"/>
    </location>
</feature>
<protein>
    <submittedName>
        <fullName evidence="5">Tetratricopeptide repeat protein</fullName>
    </submittedName>
</protein>
<feature type="signal peptide" evidence="4">
    <location>
        <begin position="1"/>
        <end position="19"/>
    </location>
</feature>
<keyword evidence="1" id="KW-0677">Repeat</keyword>
<evidence type="ECO:0000256" key="2">
    <source>
        <dbReference type="ARBA" id="ARBA00022803"/>
    </source>
</evidence>
<dbReference type="InterPro" id="IPR051685">
    <property type="entry name" value="Ycf3/AcsC/BcsC/TPR_MFPF"/>
</dbReference>
<accession>A0A4V5P3E8</accession>
<dbReference type="InterPro" id="IPR019734">
    <property type="entry name" value="TPR_rpt"/>
</dbReference>
<keyword evidence="6" id="KW-1185">Reference proteome</keyword>
<organism evidence="5 6">
    <name type="scientific">Pedobacter polaris</name>
    <dbReference type="NCBI Taxonomy" id="2571273"/>
    <lineage>
        <taxon>Bacteria</taxon>
        <taxon>Pseudomonadati</taxon>
        <taxon>Bacteroidota</taxon>
        <taxon>Sphingobacteriia</taxon>
        <taxon>Sphingobacteriales</taxon>
        <taxon>Sphingobacteriaceae</taxon>
        <taxon>Pedobacter</taxon>
    </lineage>
</organism>
<dbReference type="Pfam" id="PF13181">
    <property type="entry name" value="TPR_8"/>
    <property type="match status" value="1"/>
</dbReference>
<feature type="repeat" description="TPR" evidence="3">
    <location>
        <begin position="414"/>
        <end position="447"/>
    </location>
</feature>
<dbReference type="OrthoDB" id="9814220at2"/>